<dbReference type="Proteomes" id="UP001211987">
    <property type="component" value="Unassembled WGS sequence"/>
</dbReference>
<gene>
    <name evidence="2" type="ORF">PM738_18270</name>
</gene>
<feature type="signal peptide" evidence="1">
    <location>
        <begin position="1"/>
        <end position="19"/>
    </location>
</feature>
<evidence type="ECO:0008006" key="4">
    <source>
        <dbReference type="Google" id="ProtNLM"/>
    </source>
</evidence>
<evidence type="ECO:0000313" key="2">
    <source>
        <dbReference type="EMBL" id="MDB7085747.1"/>
    </source>
</evidence>
<evidence type="ECO:0000313" key="3">
    <source>
        <dbReference type="Proteomes" id="UP001211987"/>
    </source>
</evidence>
<reference evidence="2" key="1">
    <citation type="submission" date="2023-01" db="EMBL/GenBank/DDBJ databases">
        <title>Human gut microbiome strain richness.</title>
        <authorList>
            <person name="Chen-Liaw A."/>
        </authorList>
    </citation>
    <scope>NUCLEOTIDE SEQUENCE</scope>
    <source>
        <strain evidence="2">1001217st2_G6_1001217B_191108</strain>
    </source>
</reference>
<organism evidence="2 3">
    <name type="scientific">Thomasclavelia ramosa</name>
    <dbReference type="NCBI Taxonomy" id="1547"/>
    <lineage>
        <taxon>Bacteria</taxon>
        <taxon>Bacillati</taxon>
        <taxon>Bacillota</taxon>
        <taxon>Erysipelotrichia</taxon>
        <taxon>Erysipelotrichales</taxon>
        <taxon>Coprobacillaceae</taxon>
        <taxon>Thomasclavelia</taxon>
    </lineage>
</organism>
<feature type="chain" id="PRO_5044269061" description="Lipoprotein" evidence="1">
    <location>
        <begin position="20"/>
        <end position="293"/>
    </location>
</feature>
<dbReference type="RefSeq" id="WP_272019316.1">
    <property type="nucleotide sequence ID" value="NZ_JAQLKE010000052.1"/>
</dbReference>
<keyword evidence="1" id="KW-0732">Signal</keyword>
<dbReference type="EMBL" id="JAQLKE010000052">
    <property type="protein sequence ID" value="MDB7085747.1"/>
    <property type="molecule type" value="Genomic_DNA"/>
</dbReference>
<accession>A0AB35IUC3</accession>
<evidence type="ECO:0000256" key="1">
    <source>
        <dbReference type="SAM" id="SignalP"/>
    </source>
</evidence>
<name>A0AB35IUC3_9FIRM</name>
<sequence length="293" mass="33586">MKKLIKILMVSMICLGLTACGEKKAAKAETTDDVAKIAEDNDLNDEGFDNSGLFWKFSFAGMEFSVAFNVGDDPKFYYVTNTLTLANIDRIKINPDKDIGSQWIYLRPVNGEFVVDEEDIKTYNDKGRKEAYEAYQKKFEKLGLTSELLAKWTIIQFNQNTRTDLIKNIQKDADTVLTKIKENGYNYEKDNKGRQIISSTEAYKIVISNKKCMVIDAAFDLEAKTGYMYLPEQGTCGYSINGATQFIYQYSDNTFLKGEATLEQYAEMKNIKNWYDEFLNQFSTKTEILQLIK</sequence>
<proteinExistence type="predicted"/>
<dbReference type="AlphaFoldDB" id="A0AB35IUC3"/>
<protein>
    <recommendedName>
        <fullName evidence="4">Lipoprotein</fullName>
    </recommendedName>
</protein>
<dbReference type="PROSITE" id="PS51257">
    <property type="entry name" value="PROKAR_LIPOPROTEIN"/>
    <property type="match status" value="1"/>
</dbReference>
<comment type="caution">
    <text evidence="2">The sequence shown here is derived from an EMBL/GenBank/DDBJ whole genome shotgun (WGS) entry which is preliminary data.</text>
</comment>